<dbReference type="Gene3D" id="2.60.350.10">
    <property type="entry name" value="Dextranase, N-terminal"/>
    <property type="match status" value="1"/>
</dbReference>
<dbReference type="RefSeq" id="WP_168442344.1">
    <property type="nucleotide sequence ID" value="NZ_CAAHFG010000002.1"/>
</dbReference>
<feature type="transmembrane region" description="Helical" evidence="1">
    <location>
        <begin position="7"/>
        <end position="31"/>
    </location>
</feature>
<dbReference type="InterPro" id="IPR011050">
    <property type="entry name" value="Pectin_lyase_fold/virulence"/>
</dbReference>
<dbReference type="InterPro" id="IPR035953">
    <property type="entry name" value="Dextranase_N-ter"/>
</dbReference>
<sequence length="573" mass="64141">MNIKKEVAGIGIGVVALFTTAITGWAGVWTYDVPGGGALRSSDYEVTVIQNGEPKSSFVYQSEGFATYPRLRENGSLDQMVTIPHKGPVKHSHSIFSFDGTVTVRVKVKPGAKHITLPLKSAKVLPSSYDIPCRIENGDTIVFTLDRPEKVAILPNYDQVWNTFVNMGKGHVPIQTWDVDYGVESKRKDYHGRTLSNALEEGYANPLILSALPPETRVPDPEKQKTLFVNPGDRLDEDEMLAYDVIWFKPGIHDQSQMGYAPFFQTRIKRGQTVYIEGGAYVLARFKRYHDKEAGPTAIIGRGVISGAKHLWIHSFSEASQLIDIDIVSGITLTDRAGFSIYSSRLIEDVTLVGAWHGNCDGPDYSDNSVIRNCFFMSHDDSLKINHNTKAKHIVLWQATNAHALMVKETYRSDTLMADSVVEDIDIITYFKDPNVARGDWPRQGMGAIACVTAVPFTIRNFTFRDIRIESPYLYRVFNVYNLNTGEVSPGWFMPTTDESHSKIDGMHFENITVTSPLIAYRSQLGSGHENAVKNLTFKNIVINGTCVTEENKEQFFDIQEDRIDGLSFSCER</sequence>
<keyword evidence="1" id="KW-0472">Membrane</keyword>
<organism evidence="2 3">
    <name type="scientific">Pontiella desulfatans</name>
    <dbReference type="NCBI Taxonomy" id="2750659"/>
    <lineage>
        <taxon>Bacteria</taxon>
        <taxon>Pseudomonadati</taxon>
        <taxon>Kiritimatiellota</taxon>
        <taxon>Kiritimatiellia</taxon>
        <taxon>Kiritimatiellales</taxon>
        <taxon>Pontiellaceae</taxon>
        <taxon>Pontiella</taxon>
    </lineage>
</organism>
<evidence type="ECO:0000256" key="1">
    <source>
        <dbReference type="SAM" id="Phobius"/>
    </source>
</evidence>
<accession>A0A6C2U604</accession>
<protein>
    <submittedName>
        <fullName evidence="2">Dextranase</fullName>
    </submittedName>
</protein>
<evidence type="ECO:0000313" key="3">
    <source>
        <dbReference type="Proteomes" id="UP000366872"/>
    </source>
</evidence>
<keyword evidence="1" id="KW-1133">Transmembrane helix</keyword>
<gene>
    <name evidence="2" type="ORF">PDESU_03424</name>
</gene>
<dbReference type="Proteomes" id="UP000366872">
    <property type="component" value="Unassembled WGS sequence"/>
</dbReference>
<dbReference type="SUPFAM" id="SSF51126">
    <property type="entry name" value="Pectin lyase-like"/>
    <property type="match status" value="1"/>
</dbReference>
<keyword evidence="3" id="KW-1185">Reference proteome</keyword>
<name>A0A6C2U604_PONDE</name>
<keyword evidence="1" id="KW-0812">Transmembrane</keyword>
<reference evidence="2 3" key="1">
    <citation type="submission" date="2019-04" db="EMBL/GenBank/DDBJ databases">
        <authorList>
            <person name="Van Vliet M D."/>
        </authorList>
    </citation>
    <scope>NUCLEOTIDE SEQUENCE [LARGE SCALE GENOMIC DNA]</scope>
    <source>
        <strain evidence="2 3">F1</strain>
    </source>
</reference>
<dbReference type="Gene3D" id="2.160.20.10">
    <property type="entry name" value="Single-stranded right-handed beta-helix, Pectin lyase-like"/>
    <property type="match status" value="1"/>
</dbReference>
<evidence type="ECO:0000313" key="2">
    <source>
        <dbReference type="EMBL" id="VGO14854.1"/>
    </source>
</evidence>
<dbReference type="AlphaFoldDB" id="A0A6C2U604"/>
<dbReference type="InterPro" id="IPR012334">
    <property type="entry name" value="Pectin_lyas_fold"/>
</dbReference>
<proteinExistence type="predicted"/>
<dbReference type="EMBL" id="CAAHFG010000002">
    <property type="protein sequence ID" value="VGO14854.1"/>
    <property type="molecule type" value="Genomic_DNA"/>
</dbReference>